<protein>
    <submittedName>
        <fullName evidence="1">Uncharacterized protein</fullName>
    </submittedName>
</protein>
<evidence type="ECO:0000313" key="1">
    <source>
        <dbReference type="EMBL" id="KFF03407.1"/>
    </source>
</evidence>
<dbReference type="Proteomes" id="UP000028715">
    <property type="component" value="Unassembled WGS sequence"/>
</dbReference>
<comment type="caution">
    <text evidence="1">The sequence shown here is derived from an EMBL/GenBank/DDBJ whole genome shotgun (WGS) entry which is preliminary data.</text>
</comment>
<gene>
    <name evidence="1" type="ORF">IW19_21195</name>
</gene>
<name>A0A085ZG43_9FLAO</name>
<dbReference type="AlphaFoldDB" id="A0A085ZG43"/>
<dbReference type="Gene3D" id="2.180.10.10">
    <property type="entry name" value="RHS repeat-associated core"/>
    <property type="match status" value="1"/>
</dbReference>
<accession>A0A085ZG43</accession>
<proteinExistence type="predicted"/>
<dbReference type="EMBL" id="JPRL01000002">
    <property type="protein sequence ID" value="KFF03407.1"/>
    <property type="molecule type" value="Genomic_DNA"/>
</dbReference>
<keyword evidence="2" id="KW-1185">Reference proteome</keyword>
<dbReference type="STRING" id="362418.IW19_21195"/>
<organism evidence="1 2">
    <name type="scientific">Flavobacterium reichenbachii</name>
    <dbReference type="NCBI Taxonomy" id="362418"/>
    <lineage>
        <taxon>Bacteria</taxon>
        <taxon>Pseudomonadati</taxon>
        <taxon>Bacteroidota</taxon>
        <taxon>Flavobacteriia</taxon>
        <taxon>Flavobacteriales</taxon>
        <taxon>Flavobacteriaceae</taxon>
        <taxon>Flavobacterium</taxon>
    </lineage>
</organism>
<reference evidence="1 2" key="1">
    <citation type="submission" date="2014-07" db="EMBL/GenBank/DDBJ databases">
        <title>Genome of Flavobacterium reichenbachii LMG 25512.</title>
        <authorList>
            <person name="Stropko S.J."/>
            <person name="Pipes S.E."/>
            <person name="Newman J.D."/>
        </authorList>
    </citation>
    <scope>NUCLEOTIDE SEQUENCE [LARGE SCALE GENOMIC DNA]</scope>
    <source>
        <strain evidence="1 2">LMG 25512</strain>
    </source>
</reference>
<dbReference type="OrthoDB" id="1046747at2"/>
<evidence type="ECO:0000313" key="2">
    <source>
        <dbReference type="Proteomes" id="UP000028715"/>
    </source>
</evidence>
<sequence length="359" mass="42944">MRDPICTIHGLNLLNPLFYTKEFLENDYVTANDLAKHLHFYDHEISRIEYLFFYGLKSKIKTITQQIILEKERHSNLSHVKTIYSFSENLELIEIIEEQAGEIEKITLLDSLKKPKSIQISKTIKDALSSLTEIFFDEDLQYEKIIGQEIYSSRKSEWIRSEQKTSKYIVNSDKKIQKILIRNNKYEQSKTVITYKDKFQFIDAKTFSQKNKDELIYEAEFIYDPENKLTKISYKHNKPAKHFSKNWIEEVCFSYDTNGLLIQLEDKFQTKTWTYDSNKNVLSSKVYDKSGLIKLEKNNTYVYDKKGNWTRKVTEEFRFENQKKIRIVKTKSRRQFVYFGEHDNSSLRYKMLSVFRLIK</sequence>
<dbReference type="RefSeq" id="WP_035688994.1">
    <property type="nucleotide sequence ID" value="NZ_JPRL01000002.1"/>
</dbReference>